<dbReference type="AlphaFoldDB" id="W4QNH8"/>
<dbReference type="eggNOG" id="COG0457">
    <property type="taxonomic scope" value="Bacteria"/>
</dbReference>
<dbReference type="OrthoDB" id="9814760at2"/>
<accession>W4QNH8</accession>
<sequence length="234" mass="27280">MNLKLKRLFDEDQCDLKEMATNRVERDRLRRKRVLEMVEAEELTEAIDYIHAAIIFQHGESLNDWWQAHILAMEGVKMGFEPKWIAAVALDRWLLRQSLPLKYGNQVTTFGGIYRIPKLDEKTLNQERALWDLPSKEELLAFKNLRGFVNSDIVSAKEVDGLSINVRKLERPPAHSPTLEGEICDYTKEGKPVYQNKYDWKWVNKEDGAFDYGWMLIPYAPVIAHVIAEDDDIF</sequence>
<dbReference type="EMBL" id="BAUV01000003">
    <property type="protein sequence ID" value="GAE33670.1"/>
    <property type="molecule type" value="Genomic_DNA"/>
</dbReference>
<evidence type="ECO:0000313" key="2">
    <source>
        <dbReference type="Proteomes" id="UP000018896"/>
    </source>
</evidence>
<dbReference type="RefSeq" id="WP_052012912.1">
    <property type="nucleotide sequence ID" value="NZ_BAUV01000003.1"/>
</dbReference>
<evidence type="ECO:0000313" key="1">
    <source>
        <dbReference type="EMBL" id="GAE33670.1"/>
    </source>
</evidence>
<dbReference type="Proteomes" id="UP000018896">
    <property type="component" value="Unassembled WGS sequence"/>
</dbReference>
<comment type="caution">
    <text evidence="1">The sequence shown here is derived from an EMBL/GenBank/DDBJ whole genome shotgun (WGS) entry which is preliminary data.</text>
</comment>
<protein>
    <submittedName>
        <fullName evidence="1">Uncharacterized protein</fullName>
    </submittedName>
</protein>
<organism evidence="1 2">
    <name type="scientific">Halalkalibacter akibai (strain ATCC 43226 / DSM 21942 / CIP 109018 / JCM 9157 / 1139)</name>
    <name type="common">Bacillus akibai</name>
    <dbReference type="NCBI Taxonomy" id="1236973"/>
    <lineage>
        <taxon>Bacteria</taxon>
        <taxon>Bacillati</taxon>
        <taxon>Bacillota</taxon>
        <taxon>Bacilli</taxon>
        <taxon>Bacillales</taxon>
        <taxon>Bacillaceae</taxon>
        <taxon>Halalkalibacter</taxon>
    </lineage>
</organism>
<reference evidence="1 2" key="1">
    <citation type="journal article" date="2014" name="Genome Announc.">
        <title>Draft Genome Sequences of Three Alkaliphilic Bacillus Strains, Bacillus wakoensis JCM 9140T, Bacillus akibai JCM 9157T, and Bacillus hemicellulosilyticus JCM 9152T.</title>
        <authorList>
            <person name="Yuki M."/>
            <person name="Oshima K."/>
            <person name="Suda W."/>
            <person name="Oshida Y."/>
            <person name="Kitamura K."/>
            <person name="Iida T."/>
            <person name="Hattori M."/>
            <person name="Ohkuma M."/>
        </authorList>
    </citation>
    <scope>NUCLEOTIDE SEQUENCE [LARGE SCALE GENOMIC DNA]</scope>
    <source>
        <strain evidence="1 2">JCM 9157</strain>
    </source>
</reference>
<dbReference type="STRING" id="1236973.JCM9157_690"/>
<gene>
    <name evidence="1" type="ORF">JCM9157_690</name>
</gene>
<name>W4QNH8_HALA3</name>
<keyword evidence="2" id="KW-1185">Reference proteome</keyword>
<proteinExistence type="predicted"/>